<evidence type="ECO:0000256" key="1">
    <source>
        <dbReference type="SAM" id="MobiDB-lite"/>
    </source>
</evidence>
<accession>A0A0C9XEG6</accession>
<organism evidence="2 3">
    <name type="scientific">Laccaria amethystina LaAM-08-1</name>
    <dbReference type="NCBI Taxonomy" id="1095629"/>
    <lineage>
        <taxon>Eukaryota</taxon>
        <taxon>Fungi</taxon>
        <taxon>Dikarya</taxon>
        <taxon>Basidiomycota</taxon>
        <taxon>Agaricomycotina</taxon>
        <taxon>Agaricomycetes</taxon>
        <taxon>Agaricomycetidae</taxon>
        <taxon>Agaricales</taxon>
        <taxon>Agaricineae</taxon>
        <taxon>Hydnangiaceae</taxon>
        <taxon>Laccaria</taxon>
    </lineage>
</organism>
<reference evidence="3" key="2">
    <citation type="submission" date="2015-01" db="EMBL/GenBank/DDBJ databases">
        <title>Evolutionary Origins and Diversification of the Mycorrhizal Mutualists.</title>
        <authorList>
            <consortium name="DOE Joint Genome Institute"/>
            <consortium name="Mycorrhizal Genomics Consortium"/>
            <person name="Kohler A."/>
            <person name="Kuo A."/>
            <person name="Nagy L.G."/>
            <person name="Floudas D."/>
            <person name="Copeland A."/>
            <person name="Barry K.W."/>
            <person name="Cichocki N."/>
            <person name="Veneault-Fourrey C."/>
            <person name="LaButti K."/>
            <person name="Lindquist E.A."/>
            <person name="Lipzen A."/>
            <person name="Lundell T."/>
            <person name="Morin E."/>
            <person name="Murat C."/>
            <person name="Riley R."/>
            <person name="Ohm R."/>
            <person name="Sun H."/>
            <person name="Tunlid A."/>
            <person name="Henrissat B."/>
            <person name="Grigoriev I.V."/>
            <person name="Hibbett D.S."/>
            <person name="Martin F."/>
        </authorList>
    </citation>
    <scope>NUCLEOTIDE SEQUENCE [LARGE SCALE GENOMIC DNA]</scope>
    <source>
        <strain evidence="3">LaAM-08-1</strain>
    </source>
</reference>
<dbReference type="AlphaFoldDB" id="A0A0C9XEG6"/>
<proteinExistence type="predicted"/>
<dbReference type="Proteomes" id="UP000054477">
    <property type="component" value="Unassembled WGS sequence"/>
</dbReference>
<keyword evidence="3" id="KW-1185">Reference proteome</keyword>
<evidence type="ECO:0000313" key="3">
    <source>
        <dbReference type="Proteomes" id="UP000054477"/>
    </source>
</evidence>
<reference evidence="2 3" key="1">
    <citation type="submission" date="2014-04" db="EMBL/GenBank/DDBJ databases">
        <authorList>
            <consortium name="DOE Joint Genome Institute"/>
            <person name="Kuo A."/>
            <person name="Kohler A."/>
            <person name="Nagy L.G."/>
            <person name="Floudas D."/>
            <person name="Copeland A."/>
            <person name="Barry K.W."/>
            <person name="Cichocki N."/>
            <person name="Veneault-Fourrey C."/>
            <person name="LaButti K."/>
            <person name="Lindquist E.A."/>
            <person name="Lipzen A."/>
            <person name="Lundell T."/>
            <person name="Morin E."/>
            <person name="Murat C."/>
            <person name="Sun H."/>
            <person name="Tunlid A."/>
            <person name="Henrissat B."/>
            <person name="Grigoriev I.V."/>
            <person name="Hibbett D.S."/>
            <person name="Martin F."/>
            <person name="Nordberg H.P."/>
            <person name="Cantor M.N."/>
            <person name="Hua S.X."/>
        </authorList>
    </citation>
    <scope>NUCLEOTIDE SEQUENCE [LARGE SCALE GENOMIC DNA]</scope>
    <source>
        <strain evidence="2 3">LaAM-08-1</strain>
    </source>
</reference>
<feature type="region of interest" description="Disordered" evidence="1">
    <location>
        <begin position="1"/>
        <end position="22"/>
    </location>
</feature>
<protein>
    <submittedName>
        <fullName evidence="2">Uncharacterized protein</fullName>
    </submittedName>
</protein>
<sequence length="53" mass="6145">MRNTPTLIGGAERKRPEGLSTDTAVLRRRDFVVNQDTPLPRLYLPSEPYHRRP</sequence>
<evidence type="ECO:0000313" key="2">
    <source>
        <dbReference type="EMBL" id="KIJ96071.1"/>
    </source>
</evidence>
<dbReference type="EMBL" id="KN838733">
    <property type="protein sequence ID" value="KIJ96071.1"/>
    <property type="molecule type" value="Genomic_DNA"/>
</dbReference>
<dbReference type="HOGENOM" id="CLU_3069029_0_0_1"/>
<gene>
    <name evidence="2" type="ORF">K443DRAFT_682542</name>
</gene>
<name>A0A0C9XEG6_9AGAR</name>